<feature type="non-terminal residue" evidence="1">
    <location>
        <position position="37"/>
    </location>
</feature>
<evidence type="ECO:0000313" key="1">
    <source>
        <dbReference type="EMBL" id="GAV80125.1"/>
    </source>
</evidence>
<proteinExistence type="predicted"/>
<dbReference type="EMBL" id="BDDD01002120">
    <property type="protein sequence ID" value="GAV80125.1"/>
    <property type="molecule type" value="Genomic_DNA"/>
</dbReference>
<reference evidence="2" key="1">
    <citation type="submission" date="2016-04" db="EMBL/GenBank/DDBJ databases">
        <title>Cephalotus genome sequencing.</title>
        <authorList>
            <person name="Fukushima K."/>
            <person name="Hasebe M."/>
            <person name="Fang X."/>
        </authorList>
    </citation>
    <scope>NUCLEOTIDE SEQUENCE [LARGE SCALE GENOMIC DNA]</scope>
    <source>
        <strain evidence="2">cv. St1</strain>
    </source>
</reference>
<feature type="non-terminal residue" evidence="1">
    <location>
        <position position="1"/>
    </location>
</feature>
<sequence>EDEESMEHTLLVVREVSVYKIPPQSTSGGYKLLEPYG</sequence>
<protein>
    <submittedName>
        <fullName evidence="1">DUF1681 domain-containing protein</fullName>
    </submittedName>
</protein>
<dbReference type="OrthoDB" id="10265489at2759"/>
<dbReference type="AlphaFoldDB" id="A0A1Q3CIS6"/>
<organism evidence="1 2">
    <name type="scientific">Cephalotus follicularis</name>
    <name type="common">Albany pitcher plant</name>
    <dbReference type="NCBI Taxonomy" id="3775"/>
    <lineage>
        <taxon>Eukaryota</taxon>
        <taxon>Viridiplantae</taxon>
        <taxon>Streptophyta</taxon>
        <taxon>Embryophyta</taxon>
        <taxon>Tracheophyta</taxon>
        <taxon>Spermatophyta</taxon>
        <taxon>Magnoliopsida</taxon>
        <taxon>eudicotyledons</taxon>
        <taxon>Gunneridae</taxon>
        <taxon>Pentapetalae</taxon>
        <taxon>rosids</taxon>
        <taxon>fabids</taxon>
        <taxon>Oxalidales</taxon>
        <taxon>Cephalotaceae</taxon>
        <taxon>Cephalotus</taxon>
    </lineage>
</organism>
<gene>
    <name evidence="1" type="ORF">CFOL_v3_23587</name>
</gene>
<name>A0A1Q3CIS6_CEPFO</name>
<keyword evidence="2" id="KW-1185">Reference proteome</keyword>
<accession>A0A1Q3CIS6</accession>
<dbReference type="SUPFAM" id="SSF50729">
    <property type="entry name" value="PH domain-like"/>
    <property type="match status" value="1"/>
</dbReference>
<evidence type="ECO:0000313" key="2">
    <source>
        <dbReference type="Proteomes" id="UP000187406"/>
    </source>
</evidence>
<dbReference type="Proteomes" id="UP000187406">
    <property type="component" value="Unassembled WGS sequence"/>
</dbReference>
<comment type="caution">
    <text evidence="1">The sequence shown here is derived from an EMBL/GenBank/DDBJ whole genome shotgun (WGS) entry which is preliminary data.</text>
</comment>